<keyword evidence="1" id="KW-0813">Transport</keyword>
<dbReference type="PROSITE" id="PS00194">
    <property type="entry name" value="THIOREDOXIN_1"/>
    <property type="match status" value="1"/>
</dbReference>
<dbReference type="NCBIfam" id="TIGR01068">
    <property type="entry name" value="thioredoxin"/>
    <property type="match status" value="1"/>
</dbReference>
<accession>X0XF87</accession>
<dbReference type="EMBL" id="BARS01031920">
    <property type="protein sequence ID" value="GAG23601.1"/>
    <property type="molecule type" value="Genomic_DNA"/>
</dbReference>
<evidence type="ECO:0000256" key="1">
    <source>
        <dbReference type="ARBA" id="ARBA00022448"/>
    </source>
</evidence>
<evidence type="ECO:0000259" key="5">
    <source>
        <dbReference type="PROSITE" id="PS51352"/>
    </source>
</evidence>
<dbReference type="AlphaFoldDB" id="X0XF87"/>
<dbReference type="GO" id="GO:0045454">
    <property type="term" value="P:cell redox homeostasis"/>
    <property type="evidence" value="ECO:0007669"/>
    <property type="project" value="TreeGrafter"/>
</dbReference>
<keyword evidence="3" id="KW-1015">Disulfide bond</keyword>
<dbReference type="CDD" id="cd02947">
    <property type="entry name" value="TRX_family"/>
    <property type="match status" value="1"/>
</dbReference>
<reference evidence="6" key="1">
    <citation type="journal article" date="2014" name="Front. Microbiol.">
        <title>High frequency of phylogenetically diverse reductive dehalogenase-homologous genes in deep subseafloor sedimentary metagenomes.</title>
        <authorList>
            <person name="Kawai M."/>
            <person name="Futagami T."/>
            <person name="Toyoda A."/>
            <person name="Takaki Y."/>
            <person name="Nishi S."/>
            <person name="Hori S."/>
            <person name="Arai W."/>
            <person name="Tsubouchi T."/>
            <person name="Morono Y."/>
            <person name="Uchiyama I."/>
            <person name="Ito T."/>
            <person name="Fujiyama A."/>
            <person name="Inagaki F."/>
            <person name="Takami H."/>
        </authorList>
    </citation>
    <scope>NUCLEOTIDE SEQUENCE</scope>
    <source>
        <strain evidence="6">Expedition CK06-06</strain>
    </source>
</reference>
<dbReference type="PANTHER" id="PTHR45663:SF11">
    <property type="entry name" value="GEO12009P1"/>
    <property type="match status" value="1"/>
</dbReference>
<evidence type="ECO:0000256" key="4">
    <source>
        <dbReference type="ARBA" id="ARBA00023284"/>
    </source>
</evidence>
<dbReference type="FunFam" id="3.40.30.10:FF:000001">
    <property type="entry name" value="Thioredoxin"/>
    <property type="match status" value="1"/>
</dbReference>
<name>X0XF87_9ZZZZ</name>
<dbReference type="InterPro" id="IPR017937">
    <property type="entry name" value="Thioredoxin_CS"/>
</dbReference>
<dbReference type="PANTHER" id="PTHR45663">
    <property type="entry name" value="GEO12009P1"/>
    <property type="match status" value="1"/>
</dbReference>
<feature type="domain" description="Thioredoxin" evidence="5">
    <location>
        <begin position="1"/>
        <end position="108"/>
    </location>
</feature>
<protein>
    <recommendedName>
        <fullName evidence="5">Thioredoxin domain-containing protein</fullName>
    </recommendedName>
</protein>
<dbReference type="PROSITE" id="PS51352">
    <property type="entry name" value="THIOREDOXIN_2"/>
    <property type="match status" value="1"/>
</dbReference>
<dbReference type="Gene3D" id="3.40.30.10">
    <property type="entry name" value="Glutaredoxin"/>
    <property type="match status" value="1"/>
</dbReference>
<evidence type="ECO:0000256" key="3">
    <source>
        <dbReference type="ARBA" id="ARBA00023157"/>
    </source>
</evidence>
<proteinExistence type="predicted"/>
<keyword evidence="2" id="KW-0249">Electron transport</keyword>
<dbReference type="PIRSF" id="PIRSF000077">
    <property type="entry name" value="Thioredoxin"/>
    <property type="match status" value="1"/>
</dbReference>
<evidence type="ECO:0000313" key="6">
    <source>
        <dbReference type="EMBL" id="GAG23601.1"/>
    </source>
</evidence>
<organism evidence="6">
    <name type="scientific">marine sediment metagenome</name>
    <dbReference type="NCBI Taxonomy" id="412755"/>
    <lineage>
        <taxon>unclassified sequences</taxon>
        <taxon>metagenomes</taxon>
        <taxon>ecological metagenomes</taxon>
    </lineage>
</organism>
<sequence>MAGNVTELTDADFDEIVHNSDVPVLVDFWAPWCGPCRMMAPILEEIADEYSDKAKICKLNTDDARDSAMEFGINAIPTTILFKDGQVQKKWVGLTSKKDLAAAIDELL</sequence>
<evidence type="ECO:0000256" key="2">
    <source>
        <dbReference type="ARBA" id="ARBA00022982"/>
    </source>
</evidence>
<comment type="caution">
    <text evidence="6">The sequence shown here is derived from an EMBL/GenBank/DDBJ whole genome shotgun (WGS) entry which is preliminary data.</text>
</comment>
<dbReference type="GO" id="GO:0005829">
    <property type="term" value="C:cytosol"/>
    <property type="evidence" value="ECO:0007669"/>
    <property type="project" value="TreeGrafter"/>
</dbReference>
<dbReference type="PRINTS" id="PR00421">
    <property type="entry name" value="THIOREDOXIN"/>
</dbReference>
<dbReference type="InterPro" id="IPR036249">
    <property type="entry name" value="Thioredoxin-like_sf"/>
</dbReference>
<dbReference type="InterPro" id="IPR013766">
    <property type="entry name" value="Thioredoxin_domain"/>
</dbReference>
<keyword evidence="4" id="KW-0676">Redox-active center</keyword>
<gene>
    <name evidence="6" type="ORF">S01H1_49604</name>
</gene>
<dbReference type="InterPro" id="IPR005746">
    <property type="entry name" value="Thioredoxin"/>
</dbReference>
<dbReference type="GO" id="GO:0015035">
    <property type="term" value="F:protein-disulfide reductase activity"/>
    <property type="evidence" value="ECO:0007669"/>
    <property type="project" value="InterPro"/>
</dbReference>
<dbReference type="SUPFAM" id="SSF52833">
    <property type="entry name" value="Thioredoxin-like"/>
    <property type="match status" value="1"/>
</dbReference>
<dbReference type="Pfam" id="PF00085">
    <property type="entry name" value="Thioredoxin"/>
    <property type="match status" value="1"/>
</dbReference>